<sequence length="71" mass="7921">MEIHMLSGNGAIHWKTSTQISPSPVKQPKIRSFDCTVSNGSFLSPHNLINLLDEIQQTGAQQLKTHKSKKH</sequence>
<gene>
    <name evidence="1" type="ORF">LQV63_14880</name>
</gene>
<dbReference type="Proteomes" id="UP001199916">
    <property type="component" value="Unassembled WGS sequence"/>
</dbReference>
<comment type="caution">
    <text evidence="1">The sequence shown here is derived from an EMBL/GenBank/DDBJ whole genome shotgun (WGS) entry which is preliminary data.</text>
</comment>
<accession>A0ABS8YF15</accession>
<name>A0ABS8YF15_9BACL</name>
<evidence type="ECO:0000313" key="2">
    <source>
        <dbReference type="Proteomes" id="UP001199916"/>
    </source>
</evidence>
<organism evidence="1 2">
    <name type="scientific">Paenibacillus profundus</name>
    <dbReference type="NCBI Taxonomy" id="1173085"/>
    <lineage>
        <taxon>Bacteria</taxon>
        <taxon>Bacillati</taxon>
        <taxon>Bacillota</taxon>
        <taxon>Bacilli</taxon>
        <taxon>Bacillales</taxon>
        <taxon>Paenibacillaceae</taxon>
        <taxon>Paenibacillus</taxon>
    </lineage>
</organism>
<protein>
    <submittedName>
        <fullName evidence="1">Uncharacterized protein</fullName>
    </submittedName>
</protein>
<reference evidence="1 2" key="1">
    <citation type="submission" date="2021-11" db="EMBL/GenBank/DDBJ databases">
        <title>Draft genome sequence of Paenibacillus profundus YoMME, a new Gram-positive bacteria with exoelectrogenic properties.</title>
        <authorList>
            <person name="Hubenova Y."/>
            <person name="Hubenova E."/>
            <person name="Manasiev Y."/>
            <person name="Peykov S."/>
            <person name="Mitov M."/>
        </authorList>
    </citation>
    <scope>NUCLEOTIDE SEQUENCE [LARGE SCALE GENOMIC DNA]</scope>
    <source>
        <strain evidence="1 2">YoMME</strain>
    </source>
</reference>
<evidence type="ECO:0000313" key="1">
    <source>
        <dbReference type="EMBL" id="MCE5170598.1"/>
    </source>
</evidence>
<proteinExistence type="predicted"/>
<dbReference type="EMBL" id="JAJNBZ010000011">
    <property type="protein sequence ID" value="MCE5170598.1"/>
    <property type="molecule type" value="Genomic_DNA"/>
</dbReference>
<keyword evidence="2" id="KW-1185">Reference proteome</keyword>